<dbReference type="AlphaFoldDB" id="A0A1F4VD21"/>
<organism evidence="9 10">
    <name type="scientific">candidate division WWE3 bacterium RIFCSPLOWO2_01_FULL_41_18</name>
    <dbReference type="NCBI Taxonomy" id="1802625"/>
    <lineage>
        <taxon>Bacteria</taxon>
        <taxon>Katanobacteria</taxon>
    </lineage>
</organism>
<evidence type="ECO:0000256" key="5">
    <source>
        <dbReference type="ARBA" id="ARBA00023274"/>
    </source>
</evidence>
<dbReference type="GO" id="GO:0005840">
    <property type="term" value="C:ribosome"/>
    <property type="evidence" value="ECO:0007669"/>
    <property type="project" value="UniProtKB-KW"/>
</dbReference>
<dbReference type="EMBL" id="MEVI01000003">
    <property type="protein sequence ID" value="OGC55156.1"/>
    <property type="molecule type" value="Genomic_DNA"/>
</dbReference>
<comment type="function">
    <text evidence="7">This is one of the proteins that bind and probably mediate the attachment of the 5S RNA into the large ribosomal subunit, where it forms part of the central protuberance.</text>
</comment>
<dbReference type="InterPro" id="IPR057268">
    <property type="entry name" value="Ribosomal_L18"/>
</dbReference>
<dbReference type="GO" id="GO:0003735">
    <property type="term" value="F:structural constituent of ribosome"/>
    <property type="evidence" value="ECO:0007669"/>
    <property type="project" value="InterPro"/>
</dbReference>
<accession>A0A1F4VD21</accession>
<evidence type="ECO:0000256" key="3">
    <source>
        <dbReference type="ARBA" id="ARBA00022884"/>
    </source>
</evidence>
<dbReference type="PANTHER" id="PTHR12899:SF3">
    <property type="entry name" value="LARGE RIBOSOMAL SUBUNIT PROTEIN UL18M"/>
    <property type="match status" value="1"/>
</dbReference>
<keyword evidence="4 7" id="KW-0689">Ribosomal protein</keyword>
<dbReference type="GO" id="GO:1990904">
    <property type="term" value="C:ribonucleoprotein complex"/>
    <property type="evidence" value="ECO:0007669"/>
    <property type="project" value="UniProtKB-KW"/>
</dbReference>
<dbReference type="Proteomes" id="UP000176504">
    <property type="component" value="Unassembled WGS sequence"/>
</dbReference>
<dbReference type="GO" id="GO:0006412">
    <property type="term" value="P:translation"/>
    <property type="evidence" value="ECO:0007669"/>
    <property type="project" value="UniProtKB-UniRule"/>
</dbReference>
<evidence type="ECO:0000256" key="4">
    <source>
        <dbReference type="ARBA" id="ARBA00022980"/>
    </source>
</evidence>
<comment type="similarity">
    <text evidence="1 7">Belongs to the universal ribosomal protein uL18 family.</text>
</comment>
<proteinExistence type="inferred from homology"/>
<comment type="caution">
    <text evidence="9">The sequence shown here is derived from an EMBL/GenBank/DDBJ whole genome shotgun (WGS) entry which is preliminary data.</text>
</comment>
<evidence type="ECO:0000256" key="6">
    <source>
        <dbReference type="ARBA" id="ARBA00035197"/>
    </source>
</evidence>
<dbReference type="GO" id="GO:0008097">
    <property type="term" value="F:5S rRNA binding"/>
    <property type="evidence" value="ECO:0007669"/>
    <property type="project" value="TreeGrafter"/>
</dbReference>
<reference evidence="9 10" key="1">
    <citation type="journal article" date="2016" name="Nat. Commun.">
        <title>Thousands of microbial genomes shed light on interconnected biogeochemical processes in an aquifer system.</title>
        <authorList>
            <person name="Anantharaman K."/>
            <person name="Brown C.T."/>
            <person name="Hug L.A."/>
            <person name="Sharon I."/>
            <person name="Castelle C.J."/>
            <person name="Probst A.J."/>
            <person name="Thomas B.C."/>
            <person name="Singh A."/>
            <person name="Wilkins M.J."/>
            <person name="Karaoz U."/>
            <person name="Brodie E.L."/>
            <person name="Williams K.H."/>
            <person name="Hubbard S.S."/>
            <person name="Banfield J.F."/>
        </authorList>
    </citation>
    <scope>NUCLEOTIDE SEQUENCE [LARGE SCALE GENOMIC DNA]</scope>
</reference>
<keyword evidence="5 7" id="KW-0687">Ribonucleoprotein</keyword>
<dbReference type="InterPro" id="IPR005484">
    <property type="entry name" value="Ribosomal_uL18_bac/plant/anim"/>
</dbReference>
<name>A0A1F4VD21_UNCKA</name>
<sequence length="114" mass="13073">MKVKLYKSNRQRRQIRSRSKIKSFKDKARLSVFRSNKYIYAQIIDNRTGNTLITVSDSNLKGTKTKRAFEAGVKLSENALKKGIKEVIFDRGSYKYHGRVKSLAEGARKGGLKF</sequence>
<dbReference type="FunFam" id="3.30.420.100:FF:000001">
    <property type="entry name" value="50S ribosomal protein L18"/>
    <property type="match status" value="1"/>
</dbReference>
<dbReference type="NCBIfam" id="TIGR00060">
    <property type="entry name" value="L18_bact"/>
    <property type="match status" value="1"/>
</dbReference>
<evidence type="ECO:0000256" key="2">
    <source>
        <dbReference type="ARBA" id="ARBA00022730"/>
    </source>
</evidence>
<keyword evidence="3 7" id="KW-0694">RNA-binding</keyword>
<dbReference type="Pfam" id="PF00861">
    <property type="entry name" value="Ribosomal_L18p"/>
    <property type="match status" value="1"/>
</dbReference>
<feature type="region of interest" description="Disordered" evidence="8">
    <location>
        <begin position="1"/>
        <end position="20"/>
    </location>
</feature>
<keyword evidence="2 7" id="KW-0699">rRNA-binding</keyword>
<evidence type="ECO:0000313" key="10">
    <source>
        <dbReference type="Proteomes" id="UP000176504"/>
    </source>
</evidence>
<evidence type="ECO:0000313" key="9">
    <source>
        <dbReference type="EMBL" id="OGC55156.1"/>
    </source>
</evidence>
<evidence type="ECO:0000256" key="1">
    <source>
        <dbReference type="ARBA" id="ARBA00007116"/>
    </source>
</evidence>
<dbReference type="CDD" id="cd00432">
    <property type="entry name" value="Ribosomal_L18_L5e"/>
    <property type="match status" value="1"/>
</dbReference>
<dbReference type="PANTHER" id="PTHR12899">
    <property type="entry name" value="39S RIBOSOMAL PROTEIN L18, MITOCHONDRIAL"/>
    <property type="match status" value="1"/>
</dbReference>
<dbReference type="SUPFAM" id="SSF53137">
    <property type="entry name" value="Translational machinery components"/>
    <property type="match status" value="1"/>
</dbReference>
<dbReference type="Gene3D" id="3.30.420.100">
    <property type="match status" value="1"/>
</dbReference>
<dbReference type="HAMAP" id="MF_01337_B">
    <property type="entry name" value="Ribosomal_uL18_B"/>
    <property type="match status" value="1"/>
</dbReference>
<dbReference type="InterPro" id="IPR004389">
    <property type="entry name" value="Ribosomal_uL18_bac-type"/>
</dbReference>
<evidence type="ECO:0000256" key="7">
    <source>
        <dbReference type="HAMAP-Rule" id="MF_01337"/>
    </source>
</evidence>
<gene>
    <name evidence="7" type="primary">rplR</name>
    <name evidence="9" type="ORF">A3A78_04235</name>
</gene>
<evidence type="ECO:0000256" key="8">
    <source>
        <dbReference type="SAM" id="MobiDB-lite"/>
    </source>
</evidence>
<dbReference type="GO" id="GO:0005737">
    <property type="term" value="C:cytoplasm"/>
    <property type="evidence" value="ECO:0007669"/>
    <property type="project" value="UniProtKB-ARBA"/>
</dbReference>
<comment type="subunit">
    <text evidence="7">Part of the 50S ribosomal subunit; part of the 5S rRNA/L5/L18/L25 subcomplex. Contacts the 5S and 23S rRNAs.</text>
</comment>
<protein>
    <recommendedName>
        <fullName evidence="6 7">Large ribosomal subunit protein uL18</fullName>
    </recommendedName>
</protein>